<proteinExistence type="predicted"/>
<feature type="domain" description="F-box associated beta-propeller type 3" evidence="1">
    <location>
        <begin position="105"/>
        <end position="366"/>
    </location>
</feature>
<name>R0HZ84_9BRAS</name>
<dbReference type="PANTHER" id="PTHR31672:SF13">
    <property type="entry name" value="F-BOX PROTEIN CPR30-LIKE"/>
    <property type="match status" value="1"/>
</dbReference>
<evidence type="ECO:0000313" key="2">
    <source>
        <dbReference type="EMBL" id="EOA35209.1"/>
    </source>
</evidence>
<reference evidence="2" key="2">
    <citation type="journal article" date="2013" name="Nat. Genet.">
        <title>Genome sequencing of Capsella rubella.</title>
        <authorList>
            <person name="Schmutz J."/>
            <person name="Prochnik S."/>
            <person name="Nordborg M."/>
            <person name="Weigel D."/>
            <person name="Rokhsar D."/>
            <person name="Wright S."/>
        </authorList>
    </citation>
    <scope>NUCLEOTIDE SEQUENCE</scope>
</reference>
<dbReference type="InterPro" id="IPR050796">
    <property type="entry name" value="SCF_F-box_component"/>
</dbReference>
<dbReference type="AlphaFoldDB" id="R0HZ84"/>
<organism evidence="2 3">
    <name type="scientific">Capsella rubella</name>
    <dbReference type="NCBI Taxonomy" id="81985"/>
    <lineage>
        <taxon>Eukaryota</taxon>
        <taxon>Viridiplantae</taxon>
        <taxon>Streptophyta</taxon>
        <taxon>Embryophyta</taxon>
        <taxon>Tracheophyta</taxon>
        <taxon>Spermatophyta</taxon>
        <taxon>Magnoliopsida</taxon>
        <taxon>eudicotyledons</taxon>
        <taxon>Gunneridae</taxon>
        <taxon>Pentapetalae</taxon>
        <taxon>rosids</taxon>
        <taxon>malvids</taxon>
        <taxon>Brassicales</taxon>
        <taxon>Brassicaceae</taxon>
        <taxon>Camelineae</taxon>
        <taxon>Capsella</taxon>
    </lineage>
</organism>
<evidence type="ECO:0000313" key="3">
    <source>
        <dbReference type="Proteomes" id="UP000029121"/>
    </source>
</evidence>
<evidence type="ECO:0000259" key="1">
    <source>
        <dbReference type="Pfam" id="PF08268"/>
    </source>
</evidence>
<dbReference type="EMBL" id="KB870806">
    <property type="protein sequence ID" value="EOA35209.1"/>
    <property type="molecule type" value="Genomic_DNA"/>
</dbReference>
<dbReference type="PANTHER" id="PTHR31672">
    <property type="entry name" value="BNACNNG10540D PROTEIN"/>
    <property type="match status" value="1"/>
</dbReference>
<dbReference type="InterPro" id="IPR017451">
    <property type="entry name" value="F-box-assoc_interact_dom"/>
</dbReference>
<protein>
    <recommendedName>
        <fullName evidence="1">F-box associated beta-propeller type 3 domain-containing protein</fullName>
    </recommendedName>
</protein>
<dbReference type="KEGG" id="crb:17895147"/>
<dbReference type="STRING" id="81985.R0HZ84"/>
<sequence length="420" mass="47970">PLQSLISLSVEALRGTKMADCPMDIINDLFLRLAATTLVRCRVLSKPCFSLIESPDFISSHLSRRLETGDHLMILLRGPRILRTVELDAPENVSDIDHPLQAGGFTEVFGSLNGVVGLFNSPVDMALLNPSTRKIHRLPIEPLDFPERHITREYVFYGLGYDSVSEDFKAVRILQSKFKGGVDNFGYPVEIKVFSLKKNSWKRVYLVFEMMGLFIYFYYHLLPRRGFGVVAKNHIHWILPREQGIIAFNTIIRFDLASDELGVLSFPQDLYMEDNMDIGVLDGCVCLMCYSEFNHVDVWILREYEDIESWTKMFKVPKPESVESFDFVRPMLYSKDRSKILMEINNAKNLMWFDLESKSLTAVGIECDSSFTADILVSSLVLGCKGDPNEAQRRKDQMMQKSNKKGLRGGFLSKGFKLKL</sequence>
<dbReference type="EMBL" id="KB870806">
    <property type="protein sequence ID" value="EOA35208.1"/>
    <property type="molecule type" value="Genomic_DNA"/>
</dbReference>
<dbReference type="OrthoDB" id="591557at2759"/>
<feature type="non-terminal residue" evidence="2">
    <location>
        <position position="1"/>
    </location>
</feature>
<dbReference type="Proteomes" id="UP000029121">
    <property type="component" value="Unassembled WGS sequence"/>
</dbReference>
<accession>R0HZ84</accession>
<reference evidence="3" key="1">
    <citation type="journal article" date="2013" name="Nat. Genet.">
        <title>The Capsella rubella genome and the genomic consequences of rapid mating system evolution.</title>
        <authorList>
            <person name="Slotte T."/>
            <person name="Hazzouri K.M."/>
            <person name="Agren J.A."/>
            <person name="Koenig D."/>
            <person name="Maumus F."/>
            <person name="Guo Y.L."/>
            <person name="Steige K."/>
            <person name="Platts A.E."/>
            <person name="Escobar J.S."/>
            <person name="Newman L.K."/>
            <person name="Wang W."/>
            <person name="Mandakova T."/>
            <person name="Vello E."/>
            <person name="Smith L.M."/>
            <person name="Henz S.R."/>
            <person name="Steffen J."/>
            <person name="Takuno S."/>
            <person name="Brandvain Y."/>
            <person name="Coop G."/>
            <person name="Andolfatto P."/>
            <person name="Hu T.T."/>
            <person name="Blanchette M."/>
            <person name="Clark R.M."/>
            <person name="Quesneville H."/>
            <person name="Nordborg M."/>
            <person name="Gaut B.S."/>
            <person name="Lysak M.A."/>
            <person name="Jenkins J."/>
            <person name="Grimwood J."/>
            <person name="Chapman J."/>
            <person name="Prochnik S."/>
            <person name="Shu S."/>
            <person name="Rokhsar D."/>
            <person name="Schmutz J."/>
            <person name="Weigel D."/>
            <person name="Wright S.I."/>
        </authorList>
    </citation>
    <scope>NUCLEOTIDE SEQUENCE [LARGE SCALE GENOMIC DNA]</scope>
    <source>
        <strain evidence="3">cv. Monte Gargano</strain>
    </source>
</reference>
<dbReference type="Pfam" id="PF08268">
    <property type="entry name" value="FBA_3"/>
    <property type="match status" value="1"/>
</dbReference>
<dbReference type="NCBIfam" id="TIGR01640">
    <property type="entry name" value="F_box_assoc_1"/>
    <property type="match status" value="1"/>
</dbReference>
<keyword evidence="3" id="KW-1185">Reference proteome</keyword>
<gene>
    <name evidence="2" type="ORF">CARUB_v10020359mg</name>
</gene>
<dbReference type="InterPro" id="IPR013187">
    <property type="entry name" value="F-box-assoc_dom_typ3"/>
</dbReference>